<dbReference type="PANTHER" id="PTHR11668">
    <property type="entry name" value="SERINE/THREONINE PROTEIN PHOSPHATASE"/>
    <property type="match status" value="1"/>
</dbReference>
<proteinExistence type="predicted"/>
<dbReference type="SUPFAM" id="SSF56300">
    <property type="entry name" value="Metallo-dependent phosphatases"/>
    <property type="match status" value="1"/>
</dbReference>
<dbReference type="PANTHER" id="PTHR11668:SF496">
    <property type="entry name" value="SERINE_THREONINE-PROTEIN PHOSPHATASE"/>
    <property type="match status" value="1"/>
</dbReference>
<accession>A0A7V1I4P4</accession>
<dbReference type="SMART" id="SM00156">
    <property type="entry name" value="PP2Ac"/>
    <property type="match status" value="1"/>
</dbReference>
<dbReference type="EMBL" id="DRKW01000220">
    <property type="protein sequence ID" value="HEB74322.1"/>
    <property type="molecule type" value="Genomic_DNA"/>
</dbReference>
<dbReference type="PRINTS" id="PR00114">
    <property type="entry name" value="STPHPHTASE"/>
</dbReference>
<evidence type="ECO:0000313" key="2">
    <source>
        <dbReference type="EMBL" id="HEB74322.1"/>
    </source>
</evidence>
<dbReference type="Pfam" id="PF00149">
    <property type="entry name" value="Metallophos"/>
    <property type="match status" value="1"/>
</dbReference>
<reference evidence="2" key="1">
    <citation type="journal article" date="2020" name="mSystems">
        <title>Genome- and Community-Level Interaction Insights into Carbon Utilization and Element Cycling Functions of Hydrothermarchaeota in Hydrothermal Sediment.</title>
        <authorList>
            <person name="Zhou Z."/>
            <person name="Liu Y."/>
            <person name="Xu W."/>
            <person name="Pan J."/>
            <person name="Luo Z.H."/>
            <person name="Li M."/>
        </authorList>
    </citation>
    <scope>NUCLEOTIDE SEQUENCE [LARGE SCALE GENOMIC DNA]</scope>
    <source>
        <strain evidence="2">HyVt-45</strain>
    </source>
</reference>
<dbReference type="AlphaFoldDB" id="A0A7V1I4P4"/>
<dbReference type="Proteomes" id="UP000886268">
    <property type="component" value="Unassembled WGS sequence"/>
</dbReference>
<evidence type="ECO:0000259" key="1">
    <source>
        <dbReference type="SMART" id="SM00156"/>
    </source>
</evidence>
<dbReference type="Gene3D" id="3.60.21.10">
    <property type="match status" value="1"/>
</dbReference>
<feature type="domain" description="Serine/threonine specific protein phosphatases" evidence="1">
    <location>
        <begin position="7"/>
        <end position="256"/>
    </location>
</feature>
<sequence length="257" mass="29573">MFEGLDLEKLKEILTTQRRLIQLPKEGKAVFVGDTHGDFEATEKVFQFYFKPGYTLVFLGDYVDRGKHSRENIEFLLQKKLETPKQVFLLMGNHEGYPILPFSPADFWESLSPEEREVFSEICRLLPFMAVTGNGLIAVHGVPPDIKGLEEVNEIPLGSEFWQQATWGDFTERSGEFLGGIWGRPLFGKDYFKRIMEQLKSNILIRAHQPHIEPIIFEKHCLTLITSHAYKPVRNIAIVDLEKPVIKTIDDLEVLEI</sequence>
<dbReference type="InterPro" id="IPR004843">
    <property type="entry name" value="Calcineurin-like_PHP"/>
</dbReference>
<dbReference type="InterPro" id="IPR006186">
    <property type="entry name" value="Ser/Thr-sp_prot-phosphatase"/>
</dbReference>
<dbReference type="InterPro" id="IPR050341">
    <property type="entry name" value="PP1_catalytic_subunit"/>
</dbReference>
<organism evidence="2">
    <name type="scientific">Desulfofervidus auxilii</name>
    <dbReference type="NCBI Taxonomy" id="1621989"/>
    <lineage>
        <taxon>Bacteria</taxon>
        <taxon>Pseudomonadati</taxon>
        <taxon>Thermodesulfobacteriota</taxon>
        <taxon>Candidatus Desulfofervidia</taxon>
        <taxon>Candidatus Desulfofervidales</taxon>
        <taxon>Candidatus Desulfofervidaceae</taxon>
        <taxon>Candidatus Desulfofervidus</taxon>
    </lineage>
</organism>
<protein>
    <submittedName>
        <fullName evidence="2">Serine/threonine protein phosphatase</fullName>
    </submittedName>
</protein>
<comment type="caution">
    <text evidence="2">The sequence shown here is derived from an EMBL/GenBank/DDBJ whole genome shotgun (WGS) entry which is preliminary data.</text>
</comment>
<dbReference type="CDD" id="cd00144">
    <property type="entry name" value="MPP_PPP_family"/>
    <property type="match status" value="1"/>
</dbReference>
<name>A0A7V1I4P4_DESA2</name>
<dbReference type="GO" id="GO:0016787">
    <property type="term" value="F:hydrolase activity"/>
    <property type="evidence" value="ECO:0007669"/>
    <property type="project" value="InterPro"/>
</dbReference>
<gene>
    <name evidence="2" type="ORF">ENJ03_03785</name>
</gene>
<dbReference type="InterPro" id="IPR029052">
    <property type="entry name" value="Metallo-depent_PP-like"/>
</dbReference>